<sequence>MMYRILREVLRLGKVGEKPPRTQRDPASASPSCFRHSLGIRHVDAGSCNGCELELNALNGPHYNLEQAGFRFTASPRHADVLTVSGPVTRHMAAALQDCHTAMPAPRRVIAIGDCACDGGVFQGSYAVVGKVAAVLPVDLQISGCPPDPDALLRGLLRISGEQVNS</sequence>
<organism evidence="1 2">
    <name type="scientific">Acidithiobacillus ferrianus</name>
    <dbReference type="NCBI Taxonomy" id="2678518"/>
    <lineage>
        <taxon>Bacteria</taxon>
        <taxon>Pseudomonadati</taxon>
        <taxon>Pseudomonadota</taxon>
        <taxon>Acidithiobacillia</taxon>
        <taxon>Acidithiobacillales</taxon>
        <taxon>Acidithiobacillaceae</taxon>
        <taxon>Acidithiobacillus</taxon>
    </lineage>
</organism>
<dbReference type="EC" id="1.6.5.9" evidence="1"/>
<accession>A0ACD5H417</accession>
<protein>
    <submittedName>
        <fullName evidence="1">NADH-quinone oxidoreductase subunit NuoB</fullName>
        <ecNumber evidence="1">1.6.5.9</ecNumber>
    </submittedName>
</protein>
<dbReference type="EMBL" id="CP127523">
    <property type="protein sequence ID" value="XRI68228.1"/>
    <property type="molecule type" value="Genomic_DNA"/>
</dbReference>
<proteinExistence type="predicted"/>
<evidence type="ECO:0000313" key="1">
    <source>
        <dbReference type="EMBL" id="XRI68228.1"/>
    </source>
</evidence>
<keyword evidence="2" id="KW-1185">Reference proteome</keyword>
<reference evidence="1" key="1">
    <citation type="submission" date="2023-06" db="EMBL/GenBank/DDBJ databases">
        <title>Complete and circular genome of Acidithiobacillus ferrianus DSM 107098.</title>
        <authorList>
            <person name="Norris P.R."/>
            <person name="Falagan C."/>
            <person name="Moya-Beltran A."/>
            <person name="Castro M."/>
            <person name="Quatrini R."/>
            <person name="Johnson D.B."/>
        </authorList>
    </citation>
    <scope>NUCLEOTIDE SEQUENCE</scope>
    <source>
        <strain evidence="1">MG</strain>
    </source>
</reference>
<keyword evidence="1" id="KW-0560">Oxidoreductase</keyword>
<name>A0ACD5H417_9PROT</name>
<dbReference type="Proteomes" id="UP000470022">
    <property type="component" value="Chromosome"/>
</dbReference>
<evidence type="ECO:0000313" key="2">
    <source>
        <dbReference type="Proteomes" id="UP000470022"/>
    </source>
</evidence>
<gene>
    <name evidence="1" type="primary">nuoB</name>
    <name evidence="1" type="ORF">GL267_010740</name>
</gene>